<protein>
    <recommendedName>
        <fullName evidence="3">Secreted protein</fullName>
    </recommendedName>
</protein>
<accession>A0ABD1XEJ8</accession>
<sequence length="99" mass="10427">MWAATHACCYSSPVPFHRFLSSLLCPSDSAAAPQPADPGNVIPCSLGVVLRRGPHISRLTNFSLNFPQSATLIRITCSAGGSGISGPVLRIQPLGNLQR</sequence>
<comment type="caution">
    <text evidence="1">The sequence shown here is derived from an EMBL/GenBank/DDBJ whole genome shotgun (WGS) entry which is preliminary data.</text>
</comment>
<name>A0ABD1XEJ8_9MARC</name>
<dbReference type="Proteomes" id="UP001605036">
    <property type="component" value="Unassembled WGS sequence"/>
</dbReference>
<reference evidence="1 2" key="1">
    <citation type="submission" date="2024-09" db="EMBL/GenBank/DDBJ databases">
        <title>Chromosome-scale assembly of Riccia fluitans.</title>
        <authorList>
            <person name="Paukszto L."/>
            <person name="Sawicki J."/>
            <person name="Karawczyk K."/>
            <person name="Piernik-Szablinska J."/>
            <person name="Szczecinska M."/>
            <person name="Mazdziarz M."/>
        </authorList>
    </citation>
    <scope>NUCLEOTIDE SEQUENCE [LARGE SCALE GENOMIC DNA]</scope>
    <source>
        <strain evidence="1">Rf_01</strain>
        <tissue evidence="1">Aerial parts of the thallus</tissue>
    </source>
</reference>
<gene>
    <name evidence="1" type="ORF">R1flu_008766</name>
</gene>
<dbReference type="AlphaFoldDB" id="A0ABD1XEJ8"/>
<evidence type="ECO:0000313" key="1">
    <source>
        <dbReference type="EMBL" id="KAL2602970.1"/>
    </source>
</evidence>
<keyword evidence="2" id="KW-1185">Reference proteome</keyword>
<organism evidence="1 2">
    <name type="scientific">Riccia fluitans</name>
    <dbReference type="NCBI Taxonomy" id="41844"/>
    <lineage>
        <taxon>Eukaryota</taxon>
        <taxon>Viridiplantae</taxon>
        <taxon>Streptophyta</taxon>
        <taxon>Embryophyta</taxon>
        <taxon>Marchantiophyta</taxon>
        <taxon>Marchantiopsida</taxon>
        <taxon>Marchantiidae</taxon>
        <taxon>Marchantiales</taxon>
        <taxon>Ricciaceae</taxon>
        <taxon>Riccia</taxon>
    </lineage>
</organism>
<dbReference type="EMBL" id="JBHFFA010000156">
    <property type="protein sequence ID" value="KAL2602970.1"/>
    <property type="molecule type" value="Genomic_DNA"/>
</dbReference>
<proteinExistence type="predicted"/>
<evidence type="ECO:0000313" key="2">
    <source>
        <dbReference type="Proteomes" id="UP001605036"/>
    </source>
</evidence>
<evidence type="ECO:0008006" key="3">
    <source>
        <dbReference type="Google" id="ProtNLM"/>
    </source>
</evidence>